<evidence type="ECO:0000313" key="9">
    <source>
        <dbReference type="Proteomes" id="UP000182347"/>
    </source>
</evidence>
<dbReference type="PANTHER" id="PTHR36115:SF9">
    <property type="entry name" value="LMO1584 PROTEIN"/>
    <property type="match status" value="1"/>
</dbReference>
<dbReference type="EMBL" id="FNHF01000004">
    <property type="protein sequence ID" value="SDM67842.1"/>
    <property type="molecule type" value="Genomic_DNA"/>
</dbReference>
<dbReference type="PANTHER" id="PTHR36115">
    <property type="entry name" value="PROLINE-RICH ANTIGEN HOMOLOG-RELATED"/>
    <property type="match status" value="1"/>
</dbReference>
<evidence type="ECO:0000256" key="6">
    <source>
        <dbReference type="SAM" id="Phobius"/>
    </source>
</evidence>
<evidence type="ECO:0000256" key="1">
    <source>
        <dbReference type="ARBA" id="ARBA00004651"/>
    </source>
</evidence>
<evidence type="ECO:0000259" key="7">
    <source>
        <dbReference type="Pfam" id="PF06271"/>
    </source>
</evidence>
<keyword evidence="2" id="KW-1003">Cell membrane</keyword>
<dbReference type="AlphaFoldDB" id="A0A1G9V6L1"/>
<keyword evidence="4 6" id="KW-1133">Transmembrane helix</keyword>
<feature type="domain" description="RDD" evidence="7">
    <location>
        <begin position="7"/>
        <end position="130"/>
    </location>
</feature>
<dbReference type="RefSeq" id="WP_074600232.1">
    <property type="nucleotide sequence ID" value="NZ_FNHF01000004.1"/>
</dbReference>
<reference evidence="9" key="1">
    <citation type="submission" date="2016-10" db="EMBL/GenBank/DDBJ databases">
        <authorList>
            <person name="Varghese N."/>
            <person name="Submissions S."/>
        </authorList>
    </citation>
    <scope>NUCLEOTIDE SEQUENCE [LARGE SCALE GENOMIC DNA]</scope>
    <source>
        <strain evidence="9">CGMCC 1.6199</strain>
    </source>
</reference>
<protein>
    <submittedName>
        <fullName evidence="8">Uncharacterized membrane protein YckC, RDD family</fullName>
    </submittedName>
</protein>
<sequence length="145" mass="16074">METTEPAGLDNRIIARFIDAIIITLGTVLITYISYGDFTNGDEFRFIDFIGFLYGLLLPVLWYGYTLGRKVAGNRIVRLDGRKVGIGTMLLRELVAGIFYALTFGVGLIVSVFMVGMREDHRAIHDFIAGTYVTGCPPEKVENAS</sequence>
<gene>
    <name evidence="8" type="ORF">SAMN05216244_3156</name>
</gene>
<keyword evidence="5 6" id="KW-0472">Membrane</keyword>
<evidence type="ECO:0000313" key="8">
    <source>
        <dbReference type="EMBL" id="SDM67842.1"/>
    </source>
</evidence>
<evidence type="ECO:0000256" key="5">
    <source>
        <dbReference type="ARBA" id="ARBA00023136"/>
    </source>
</evidence>
<evidence type="ECO:0000256" key="4">
    <source>
        <dbReference type="ARBA" id="ARBA00022989"/>
    </source>
</evidence>
<keyword evidence="3 6" id="KW-0812">Transmembrane</keyword>
<evidence type="ECO:0000256" key="2">
    <source>
        <dbReference type="ARBA" id="ARBA00022475"/>
    </source>
</evidence>
<feature type="transmembrane region" description="Helical" evidence="6">
    <location>
        <begin position="94"/>
        <end position="115"/>
    </location>
</feature>
<feature type="transmembrane region" description="Helical" evidence="6">
    <location>
        <begin position="13"/>
        <end position="34"/>
    </location>
</feature>
<dbReference type="GO" id="GO:0005886">
    <property type="term" value="C:plasma membrane"/>
    <property type="evidence" value="ECO:0007669"/>
    <property type="project" value="UniProtKB-SubCell"/>
</dbReference>
<proteinExistence type="predicted"/>
<dbReference type="OrthoDB" id="1787043at2"/>
<name>A0A1G9V6L1_9BACI</name>
<dbReference type="InterPro" id="IPR010432">
    <property type="entry name" value="RDD"/>
</dbReference>
<organism evidence="8 9">
    <name type="scientific">Sediminibacillus halophilus</name>
    <dbReference type="NCBI Taxonomy" id="482461"/>
    <lineage>
        <taxon>Bacteria</taxon>
        <taxon>Bacillati</taxon>
        <taxon>Bacillota</taxon>
        <taxon>Bacilli</taxon>
        <taxon>Bacillales</taxon>
        <taxon>Bacillaceae</taxon>
        <taxon>Sediminibacillus</taxon>
    </lineage>
</organism>
<dbReference type="InterPro" id="IPR051791">
    <property type="entry name" value="Pra-immunoreactive"/>
</dbReference>
<feature type="transmembrane region" description="Helical" evidence="6">
    <location>
        <begin position="46"/>
        <end position="65"/>
    </location>
</feature>
<keyword evidence="9" id="KW-1185">Reference proteome</keyword>
<accession>A0A1G9V6L1</accession>
<comment type="subcellular location">
    <subcellularLocation>
        <location evidence="1">Cell membrane</location>
        <topology evidence="1">Multi-pass membrane protein</topology>
    </subcellularLocation>
</comment>
<dbReference type="Pfam" id="PF06271">
    <property type="entry name" value="RDD"/>
    <property type="match status" value="1"/>
</dbReference>
<dbReference type="Proteomes" id="UP000182347">
    <property type="component" value="Unassembled WGS sequence"/>
</dbReference>
<evidence type="ECO:0000256" key="3">
    <source>
        <dbReference type="ARBA" id="ARBA00022692"/>
    </source>
</evidence>
<dbReference type="STRING" id="482461.SAMN05216244_3156"/>